<accession>A0A7X1NEG2</accession>
<dbReference type="Proteomes" id="UP000484381">
    <property type="component" value="Unassembled WGS sequence"/>
</dbReference>
<protein>
    <submittedName>
        <fullName evidence="2">Uncharacterized protein</fullName>
    </submittedName>
</protein>
<gene>
    <name evidence="2" type="ORF">GCT13_27245</name>
</gene>
<keyword evidence="1" id="KW-0812">Transmembrane</keyword>
<name>A0A7X1NEG2_9BURK</name>
<reference evidence="2 3" key="1">
    <citation type="submission" date="2019-10" db="EMBL/GenBank/DDBJ databases">
        <title>Paraburkholderia sp. isolated from nodules of Mimosa pudica from Brazilian Atlantic Forest soils.</title>
        <authorList>
            <person name="Paulitsch F."/>
            <person name="Hungria M."/>
            <person name="Dall'Agnol R."/>
        </authorList>
    </citation>
    <scope>NUCLEOTIDE SEQUENCE [LARGE SCALE GENOMIC DNA]</scope>
    <source>
        <strain evidence="2 3">CNPSo 3157</strain>
    </source>
</reference>
<comment type="caution">
    <text evidence="2">The sequence shown here is derived from an EMBL/GenBank/DDBJ whole genome shotgun (WGS) entry which is preliminary data.</text>
</comment>
<sequence length="87" mass="8922">MTNAFPDTAQSKSIRTVAIVAVATFALIPVCGVGIAAFSGLLPASDGVAVAVTATPIVDMQVDLWRIGPITRIRPASDDGEPDVSVE</sequence>
<evidence type="ECO:0000313" key="2">
    <source>
        <dbReference type="EMBL" id="MPW20478.1"/>
    </source>
</evidence>
<organism evidence="2 3">
    <name type="scientific">Paraburkholderia franconis</name>
    <dbReference type="NCBI Taxonomy" id="2654983"/>
    <lineage>
        <taxon>Bacteria</taxon>
        <taxon>Pseudomonadati</taxon>
        <taxon>Pseudomonadota</taxon>
        <taxon>Betaproteobacteria</taxon>
        <taxon>Burkholderiales</taxon>
        <taxon>Burkholderiaceae</taxon>
        <taxon>Paraburkholderia</taxon>
    </lineage>
</organism>
<dbReference type="EMBL" id="WHNP01000030">
    <property type="protein sequence ID" value="MPW20478.1"/>
    <property type="molecule type" value="Genomic_DNA"/>
</dbReference>
<proteinExistence type="predicted"/>
<evidence type="ECO:0000313" key="3">
    <source>
        <dbReference type="Proteomes" id="UP000484381"/>
    </source>
</evidence>
<feature type="transmembrane region" description="Helical" evidence="1">
    <location>
        <begin position="17"/>
        <end position="38"/>
    </location>
</feature>
<dbReference type="AlphaFoldDB" id="A0A7X1NEG2"/>
<keyword evidence="1" id="KW-1133">Transmembrane helix</keyword>
<evidence type="ECO:0000256" key="1">
    <source>
        <dbReference type="SAM" id="Phobius"/>
    </source>
</evidence>
<keyword evidence="3" id="KW-1185">Reference proteome</keyword>
<keyword evidence="1" id="KW-0472">Membrane</keyword>